<organism evidence="1 2">
    <name type="scientific">Streblomastix strix</name>
    <dbReference type="NCBI Taxonomy" id="222440"/>
    <lineage>
        <taxon>Eukaryota</taxon>
        <taxon>Metamonada</taxon>
        <taxon>Preaxostyla</taxon>
        <taxon>Oxymonadida</taxon>
        <taxon>Streblomastigidae</taxon>
        <taxon>Streblomastix</taxon>
    </lineage>
</organism>
<accession>A0A5J4W460</accession>
<gene>
    <name evidence="1" type="ORF">EZS28_014761</name>
</gene>
<reference evidence="1 2" key="1">
    <citation type="submission" date="2019-03" db="EMBL/GenBank/DDBJ databases">
        <title>Single cell metagenomics reveals metabolic interactions within the superorganism composed of flagellate Streblomastix strix and complex community of Bacteroidetes bacteria on its surface.</title>
        <authorList>
            <person name="Treitli S.C."/>
            <person name="Kolisko M."/>
            <person name="Husnik F."/>
            <person name="Keeling P."/>
            <person name="Hampl V."/>
        </authorList>
    </citation>
    <scope>NUCLEOTIDE SEQUENCE [LARGE SCALE GENOMIC DNA]</scope>
    <source>
        <strain evidence="1">ST1C</strain>
    </source>
</reference>
<sequence length="163" mass="18734">MLHQYCNKEGSKILNGNKQHVLCIEEFEGHRCTMEERYTGKMDFQHDCVKKDQPGIEKAITVGQQLQKQSKTYLIRKRILKRLTRIVAICGLSYNKIRSDPIKNLMIECVNIGLENPGKKAEDLIPIFSRQGSSKEIRIEGPLIKVKILKSLFDQYTSPTLDV</sequence>
<evidence type="ECO:0000313" key="2">
    <source>
        <dbReference type="Proteomes" id="UP000324800"/>
    </source>
</evidence>
<proteinExistence type="predicted"/>
<comment type="caution">
    <text evidence="1">The sequence shown here is derived from an EMBL/GenBank/DDBJ whole genome shotgun (WGS) entry which is preliminary data.</text>
</comment>
<name>A0A5J4W460_9EUKA</name>
<protein>
    <submittedName>
        <fullName evidence="1">Uncharacterized protein</fullName>
    </submittedName>
</protein>
<dbReference type="EMBL" id="SNRW01003484">
    <property type="protein sequence ID" value="KAA6389711.1"/>
    <property type="molecule type" value="Genomic_DNA"/>
</dbReference>
<evidence type="ECO:0000313" key="1">
    <source>
        <dbReference type="EMBL" id="KAA6389711.1"/>
    </source>
</evidence>
<dbReference type="AlphaFoldDB" id="A0A5J4W460"/>
<dbReference type="Proteomes" id="UP000324800">
    <property type="component" value="Unassembled WGS sequence"/>
</dbReference>